<gene>
    <name evidence="1" type="ORF">LSAT_V11C900498970</name>
</gene>
<evidence type="ECO:0000313" key="2">
    <source>
        <dbReference type="Proteomes" id="UP000235145"/>
    </source>
</evidence>
<dbReference type="AlphaFoldDB" id="A0A9R1WR77"/>
<comment type="caution">
    <text evidence="1">The sequence shown here is derived from an EMBL/GenBank/DDBJ whole genome shotgun (WGS) entry which is preliminary data.</text>
</comment>
<accession>A0A9R1WR77</accession>
<keyword evidence="2" id="KW-1185">Reference proteome</keyword>
<evidence type="ECO:0000313" key="1">
    <source>
        <dbReference type="EMBL" id="KAJ0187345.1"/>
    </source>
</evidence>
<proteinExistence type="predicted"/>
<dbReference type="EMBL" id="NBSK02000009">
    <property type="protein sequence ID" value="KAJ0187345.1"/>
    <property type="molecule type" value="Genomic_DNA"/>
</dbReference>
<name>A0A9R1WR77_LACSA</name>
<reference evidence="1 2" key="1">
    <citation type="journal article" date="2017" name="Nat. Commun.">
        <title>Genome assembly with in vitro proximity ligation data and whole-genome triplication in lettuce.</title>
        <authorList>
            <person name="Reyes-Chin-Wo S."/>
            <person name="Wang Z."/>
            <person name="Yang X."/>
            <person name="Kozik A."/>
            <person name="Arikit S."/>
            <person name="Song C."/>
            <person name="Xia L."/>
            <person name="Froenicke L."/>
            <person name="Lavelle D.O."/>
            <person name="Truco M.J."/>
            <person name="Xia R."/>
            <person name="Zhu S."/>
            <person name="Xu C."/>
            <person name="Xu H."/>
            <person name="Xu X."/>
            <person name="Cox K."/>
            <person name="Korf I."/>
            <person name="Meyers B.C."/>
            <person name="Michelmore R.W."/>
        </authorList>
    </citation>
    <scope>NUCLEOTIDE SEQUENCE [LARGE SCALE GENOMIC DNA]</scope>
    <source>
        <strain evidence="2">cv. Salinas</strain>
        <tissue evidence="1">Seedlings</tissue>
    </source>
</reference>
<dbReference type="Proteomes" id="UP000235145">
    <property type="component" value="Unassembled WGS sequence"/>
</dbReference>
<protein>
    <submittedName>
        <fullName evidence="1">Uncharacterized protein</fullName>
    </submittedName>
</protein>
<sequence>MYPWGILIWDFTYKQMCIVFDKIEDHLNPNVSRRGSRHTYTLQGFVYAFMTFPNNSIVGPPILGVTPQAIANSMMRRLHVPDCQRILDVTHQKQVYPSEQHFVEYYDLIQTSLRVF</sequence>
<organism evidence="1 2">
    <name type="scientific">Lactuca sativa</name>
    <name type="common">Garden lettuce</name>
    <dbReference type="NCBI Taxonomy" id="4236"/>
    <lineage>
        <taxon>Eukaryota</taxon>
        <taxon>Viridiplantae</taxon>
        <taxon>Streptophyta</taxon>
        <taxon>Embryophyta</taxon>
        <taxon>Tracheophyta</taxon>
        <taxon>Spermatophyta</taxon>
        <taxon>Magnoliopsida</taxon>
        <taxon>eudicotyledons</taxon>
        <taxon>Gunneridae</taxon>
        <taxon>Pentapetalae</taxon>
        <taxon>asterids</taxon>
        <taxon>campanulids</taxon>
        <taxon>Asterales</taxon>
        <taxon>Asteraceae</taxon>
        <taxon>Cichorioideae</taxon>
        <taxon>Cichorieae</taxon>
        <taxon>Lactucinae</taxon>
        <taxon>Lactuca</taxon>
    </lineage>
</organism>